<dbReference type="EMBL" id="JACJPY010000017">
    <property type="protein sequence ID" value="MBD2150014.1"/>
    <property type="molecule type" value="Genomic_DNA"/>
</dbReference>
<dbReference type="NCBIfam" id="NF047752">
    <property type="entry name" value="MntA_antitoxin"/>
    <property type="match status" value="1"/>
</dbReference>
<gene>
    <name evidence="2" type="ORF">H6F44_07745</name>
</gene>
<keyword evidence="3" id="KW-1185">Reference proteome</keyword>
<reference evidence="2" key="1">
    <citation type="journal article" date="2015" name="ISME J.">
        <title>Draft Genome Sequence of Streptomyces incarnatus NRRL8089, which Produces the Nucleoside Antibiotic Sinefungin.</title>
        <authorList>
            <person name="Oshima K."/>
            <person name="Hattori M."/>
            <person name="Shimizu H."/>
            <person name="Fukuda K."/>
            <person name="Nemoto M."/>
            <person name="Inagaki K."/>
            <person name="Tamura T."/>
        </authorList>
    </citation>
    <scope>NUCLEOTIDE SEQUENCE</scope>
    <source>
        <strain evidence="2">FACHB-1277</strain>
    </source>
</reference>
<dbReference type="Gene3D" id="3.30.460.10">
    <property type="entry name" value="Beta Polymerase, domain 2"/>
    <property type="match status" value="1"/>
</dbReference>
<evidence type="ECO:0000259" key="1">
    <source>
        <dbReference type="Pfam" id="PF18765"/>
    </source>
</evidence>
<comment type="caution">
    <text evidence="2">The sequence shown here is derived from an EMBL/GenBank/DDBJ whole genome shotgun (WGS) entry which is preliminary data.</text>
</comment>
<dbReference type="CDD" id="cd05403">
    <property type="entry name" value="NT_KNTase_like"/>
    <property type="match status" value="1"/>
</dbReference>
<evidence type="ECO:0000313" key="2">
    <source>
        <dbReference type="EMBL" id="MBD2150014.1"/>
    </source>
</evidence>
<dbReference type="SUPFAM" id="SSF81301">
    <property type="entry name" value="Nucleotidyltransferase"/>
    <property type="match status" value="1"/>
</dbReference>
<name>A0A926URZ1_9CYAN</name>
<organism evidence="2 3">
    <name type="scientific">Pseudanabaena cinerea FACHB-1277</name>
    <dbReference type="NCBI Taxonomy" id="2949581"/>
    <lineage>
        <taxon>Bacteria</taxon>
        <taxon>Bacillati</taxon>
        <taxon>Cyanobacteriota</taxon>
        <taxon>Cyanophyceae</taxon>
        <taxon>Pseudanabaenales</taxon>
        <taxon>Pseudanabaenaceae</taxon>
        <taxon>Pseudanabaena</taxon>
        <taxon>Pseudanabaena cinerea</taxon>
    </lineage>
</organism>
<dbReference type="PANTHER" id="PTHR43852:SF2">
    <property type="entry name" value="PROTEIN ADENYLYLTRANSFERASE MNTA"/>
    <property type="match status" value="1"/>
</dbReference>
<evidence type="ECO:0000313" key="3">
    <source>
        <dbReference type="Proteomes" id="UP000631421"/>
    </source>
</evidence>
<dbReference type="AlphaFoldDB" id="A0A926URZ1"/>
<dbReference type="InterPro" id="IPR041633">
    <property type="entry name" value="Polbeta"/>
</dbReference>
<dbReference type="Pfam" id="PF18765">
    <property type="entry name" value="Polbeta"/>
    <property type="match status" value="1"/>
</dbReference>
<reference evidence="2" key="2">
    <citation type="submission" date="2020-08" db="EMBL/GenBank/DDBJ databases">
        <authorList>
            <person name="Chen M."/>
            <person name="Teng W."/>
            <person name="Zhao L."/>
            <person name="Hu C."/>
            <person name="Zhou Y."/>
            <person name="Han B."/>
            <person name="Song L."/>
            <person name="Shu W."/>
        </authorList>
    </citation>
    <scope>NUCLEOTIDE SEQUENCE</scope>
    <source>
        <strain evidence="2">FACHB-1277</strain>
    </source>
</reference>
<accession>A0A926URZ1</accession>
<dbReference type="Proteomes" id="UP000631421">
    <property type="component" value="Unassembled WGS sequence"/>
</dbReference>
<proteinExistence type="predicted"/>
<dbReference type="InterPro" id="IPR043519">
    <property type="entry name" value="NT_sf"/>
</dbReference>
<sequence length="148" mass="17178">MSTSGSLSELKQLVPNLVQEIPFLKLLILFGSRATGQNHEDSDYDFALICDQQIYQDWKKKGKSWFSLYSIFENVFDLPNETVDIVDLDRCSPILAHEIACDGKLLYEKRSGEYDEFLKRSLMSHEQTGKMRQEQRQNLERKLQVLGV</sequence>
<dbReference type="RefSeq" id="WP_190350382.1">
    <property type="nucleotide sequence ID" value="NZ_JACJPY010000017.1"/>
</dbReference>
<dbReference type="InterPro" id="IPR052930">
    <property type="entry name" value="TA_antitoxin_MntA"/>
</dbReference>
<protein>
    <submittedName>
        <fullName evidence="2">Nucleotidyltransferase domain-containing protein</fullName>
    </submittedName>
</protein>
<feature type="domain" description="Polymerase beta nucleotidyltransferase" evidence="1">
    <location>
        <begin position="20"/>
        <end position="109"/>
    </location>
</feature>
<dbReference type="PANTHER" id="PTHR43852">
    <property type="entry name" value="NUCLEOTIDYLTRANSFERASE"/>
    <property type="match status" value="1"/>
</dbReference>